<dbReference type="PROSITE" id="PS51257">
    <property type="entry name" value="PROKAR_LIPOPROTEIN"/>
    <property type="match status" value="1"/>
</dbReference>
<dbReference type="InterPro" id="IPR029058">
    <property type="entry name" value="AB_hydrolase_fold"/>
</dbReference>
<protein>
    <submittedName>
        <fullName evidence="2">Esterase/lipase superfamily enzyme</fullName>
    </submittedName>
</protein>
<sequence length="425" mass="45312">MIGKRRGLPAALTGLLIATMALAGCGGRPVGVMQAAGTAAPGTSKVDLLVATTRAADDNPAVLFSGERGTGLAVNAVDVSIPPEANRKAGQVQWPNRLPADPLRDFVTVSVDPLEGERAGETWLKTHMPKSRRVLVFVHGFNNRYEDAVYRFAQIVHDSHADVAPVVFTWPSRGSIFDYNYDKESTNYSRDALEELLTRTAANPAVSDITIMAHSMGTWLTVEALRQMAIRNGHVAPKINNVILASPDLDVDVFGRQFASLGKERPHFTIFVSQDDRALALSRRISGNVDRLGQIDPSAEPYRSKLEAAGITVLDLTKLKGGDRLNHGKFAESPEVVKLIGDRLIAGQTITDSNVGLGEAVGAVAMGAAQTAGSAVSVAVSTPIAIFDPRTRRNYDAQLKRLGQSMNNTVGSVGDSVGAGLPESQ</sequence>
<evidence type="ECO:0000313" key="2">
    <source>
        <dbReference type="EMBL" id="TCU25904.1"/>
    </source>
</evidence>
<dbReference type="EMBL" id="SMBI01000004">
    <property type="protein sequence ID" value="TCU25904.1"/>
    <property type="molecule type" value="Genomic_DNA"/>
</dbReference>
<dbReference type="Pfam" id="PF05990">
    <property type="entry name" value="DUF900"/>
    <property type="match status" value="1"/>
</dbReference>
<dbReference type="PIRSF" id="PIRSF033909">
    <property type="entry name" value="UCP033909"/>
    <property type="match status" value="1"/>
</dbReference>
<evidence type="ECO:0000256" key="1">
    <source>
        <dbReference type="SAM" id="SignalP"/>
    </source>
</evidence>
<dbReference type="PANTHER" id="PTHR36513:SF1">
    <property type="entry name" value="TRANSMEMBRANE PROTEIN"/>
    <property type="match status" value="1"/>
</dbReference>
<keyword evidence="1" id="KW-0732">Signal</keyword>
<feature type="chain" id="PRO_5043993558" evidence="1">
    <location>
        <begin position="24"/>
        <end position="425"/>
    </location>
</feature>
<dbReference type="Gene3D" id="3.40.50.1820">
    <property type="entry name" value="alpha/beta hydrolase"/>
    <property type="match status" value="1"/>
</dbReference>
<dbReference type="RefSeq" id="WP_132610771.1">
    <property type="nucleotide sequence ID" value="NZ_JAAXRH010000002.1"/>
</dbReference>
<dbReference type="Proteomes" id="UP000295021">
    <property type="component" value="Unassembled WGS sequence"/>
</dbReference>
<reference evidence="2 3" key="1">
    <citation type="submission" date="2019-03" db="EMBL/GenBank/DDBJ databases">
        <title>Genomic Encyclopedia of Type Strains, Phase IV (KMG-V): Genome sequencing to study the core and pangenomes of soil and plant-associated prokaryotes.</title>
        <authorList>
            <person name="Whitman W."/>
        </authorList>
    </citation>
    <scope>NUCLEOTIDE SEQUENCE [LARGE SCALE GENOMIC DNA]</scope>
    <source>
        <strain evidence="2 3">FB403</strain>
    </source>
</reference>
<comment type="caution">
    <text evidence="2">The sequence shown here is derived from an EMBL/GenBank/DDBJ whole genome shotgun (WGS) entry which is preliminary data.</text>
</comment>
<dbReference type="PANTHER" id="PTHR36513">
    <property type="entry name" value="ABC TRANSMEMBRANE TYPE-1 DOMAIN-CONTAINING PROTEIN"/>
    <property type="match status" value="1"/>
</dbReference>
<dbReference type="AlphaFoldDB" id="A0AAX2QM85"/>
<organism evidence="2 3">
    <name type="scientific">Rhizobium laguerreae</name>
    <dbReference type="NCBI Taxonomy" id="1076926"/>
    <lineage>
        <taxon>Bacteria</taxon>
        <taxon>Pseudomonadati</taxon>
        <taxon>Pseudomonadota</taxon>
        <taxon>Alphaproteobacteria</taxon>
        <taxon>Hyphomicrobiales</taxon>
        <taxon>Rhizobiaceae</taxon>
        <taxon>Rhizobium/Agrobacterium group</taxon>
        <taxon>Rhizobium</taxon>
    </lineage>
</organism>
<feature type="signal peptide" evidence="1">
    <location>
        <begin position="1"/>
        <end position="23"/>
    </location>
</feature>
<proteinExistence type="predicted"/>
<evidence type="ECO:0000313" key="3">
    <source>
        <dbReference type="Proteomes" id="UP000295021"/>
    </source>
</evidence>
<dbReference type="SUPFAM" id="SSF53474">
    <property type="entry name" value="alpha/beta-Hydrolases"/>
    <property type="match status" value="1"/>
</dbReference>
<dbReference type="InterPro" id="IPR014586">
    <property type="entry name" value="UCP033909"/>
</dbReference>
<gene>
    <name evidence="2" type="ORF">EV131_10450</name>
</gene>
<accession>A0AAX2QM85</accession>
<dbReference type="InterPro" id="IPR010297">
    <property type="entry name" value="DUF900_hydrolase"/>
</dbReference>
<name>A0AAX2QM85_9HYPH</name>